<dbReference type="EMBL" id="JABSTQ010005229">
    <property type="protein sequence ID" value="KAG0439814.1"/>
    <property type="molecule type" value="Genomic_DNA"/>
</dbReference>
<comment type="caution">
    <text evidence="1">The sequence shown here is derived from an EMBL/GenBank/DDBJ whole genome shotgun (WGS) entry which is preliminary data.</text>
</comment>
<protein>
    <submittedName>
        <fullName evidence="1">Uncharacterized protein</fullName>
    </submittedName>
</protein>
<reference evidence="1 2" key="1">
    <citation type="journal article" date="2020" name="Cell">
        <title>Large-Scale Comparative Analyses of Tick Genomes Elucidate Their Genetic Diversity and Vector Capacities.</title>
        <authorList>
            <consortium name="Tick Genome and Microbiome Consortium (TIGMIC)"/>
            <person name="Jia N."/>
            <person name="Wang J."/>
            <person name="Shi W."/>
            <person name="Du L."/>
            <person name="Sun Y."/>
            <person name="Zhan W."/>
            <person name="Jiang J.F."/>
            <person name="Wang Q."/>
            <person name="Zhang B."/>
            <person name="Ji P."/>
            <person name="Bell-Sakyi L."/>
            <person name="Cui X.M."/>
            <person name="Yuan T.T."/>
            <person name="Jiang B.G."/>
            <person name="Yang W.F."/>
            <person name="Lam T.T."/>
            <person name="Chang Q.C."/>
            <person name="Ding S.J."/>
            <person name="Wang X.J."/>
            <person name="Zhu J.G."/>
            <person name="Ruan X.D."/>
            <person name="Zhao L."/>
            <person name="Wei J.T."/>
            <person name="Ye R.Z."/>
            <person name="Que T.C."/>
            <person name="Du C.H."/>
            <person name="Zhou Y.H."/>
            <person name="Cheng J.X."/>
            <person name="Dai P.F."/>
            <person name="Guo W.B."/>
            <person name="Han X.H."/>
            <person name="Huang E.J."/>
            <person name="Li L.F."/>
            <person name="Wei W."/>
            <person name="Gao Y.C."/>
            <person name="Liu J.Z."/>
            <person name="Shao H.Z."/>
            <person name="Wang X."/>
            <person name="Wang C.C."/>
            <person name="Yang T.C."/>
            <person name="Huo Q.B."/>
            <person name="Li W."/>
            <person name="Chen H.Y."/>
            <person name="Chen S.E."/>
            <person name="Zhou L.G."/>
            <person name="Ni X.B."/>
            <person name="Tian J.H."/>
            <person name="Sheng Y."/>
            <person name="Liu T."/>
            <person name="Pan Y.S."/>
            <person name="Xia L.Y."/>
            <person name="Li J."/>
            <person name="Zhao F."/>
            <person name="Cao W.C."/>
        </authorList>
    </citation>
    <scope>NUCLEOTIDE SEQUENCE [LARGE SCALE GENOMIC DNA]</scope>
    <source>
        <strain evidence="1">Iper-2018</strain>
    </source>
</reference>
<name>A0AC60QUD4_IXOPE</name>
<accession>A0AC60QUD4</accession>
<evidence type="ECO:0000313" key="2">
    <source>
        <dbReference type="Proteomes" id="UP000805193"/>
    </source>
</evidence>
<keyword evidence="2" id="KW-1185">Reference proteome</keyword>
<sequence length="125" mass="14184">MGPEGPRVLNARMMGKFDAALITFQGIRVPRLVRFGMVECRCKPYFPKEQVCDVCLGLGHRRDVCPYPEQNKCSTCGLLNGDMEEHECSPYCIHCKGQHPSNDPKCPATKREPYNKGRLQDQQRA</sequence>
<proteinExistence type="predicted"/>
<evidence type="ECO:0000313" key="1">
    <source>
        <dbReference type="EMBL" id="KAG0439814.1"/>
    </source>
</evidence>
<gene>
    <name evidence="1" type="ORF">HPB47_016520</name>
</gene>
<organism evidence="1 2">
    <name type="scientific">Ixodes persulcatus</name>
    <name type="common">Taiga tick</name>
    <dbReference type="NCBI Taxonomy" id="34615"/>
    <lineage>
        <taxon>Eukaryota</taxon>
        <taxon>Metazoa</taxon>
        <taxon>Ecdysozoa</taxon>
        <taxon>Arthropoda</taxon>
        <taxon>Chelicerata</taxon>
        <taxon>Arachnida</taxon>
        <taxon>Acari</taxon>
        <taxon>Parasitiformes</taxon>
        <taxon>Ixodida</taxon>
        <taxon>Ixodoidea</taxon>
        <taxon>Ixodidae</taxon>
        <taxon>Ixodinae</taxon>
        <taxon>Ixodes</taxon>
    </lineage>
</organism>
<dbReference type="Proteomes" id="UP000805193">
    <property type="component" value="Unassembled WGS sequence"/>
</dbReference>